<feature type="chain" id="PRO_5035922760" evidence="1">
    <location>
        <begin position="21"/>
        <end position="72"/>
    </location>
</feature>
<sequence>MKAILFCFVVVLAAVVPAFGTQCHVNPVPIRKEWITVVRGCRDAMRKQIQTEVGASLQYLAMGAHFSRDGVS</sequence>
<evidence type="ECO:0000313" key="4">
    <source>
        <dbReference type="Proteomes" id="UP000653454"/>
    </source>
</evidence>
<dbReference type="AlphaFoldDB" id="A0A8S4DTQ4"/>
<organism evidence="3 4">
    <name type="scientific">Plutella xylostella</name>
    <name type="common">Diamondback moth</name>
    <name type="synonym">Plutella maculipennis</name>
    <dbReference type="NCBI Taxonomy" id="51655"/>
    <lineage>
        <taxon>Eukaryota</taxon>
        <taxon>Metazoa</taxon>
        <taxon>Ecdysozoa</taxon>
        <taxon>Arthropoda</taxon>
        <taxon>Hexapoda</taxon>
        <taxon>Insecta</taxon>
        <taxon>Pterygota</taxon>
        <taxon>Neoptera</taxon>
        <taxon>Endopterygota</taxon>
        <taxon>Lepidoptera</taxon>
        <taxon>Glossata</taxon>
        <taxon>Ditrysia</taxon>
        <taxon>Yponomeutoidea</taxon>
        <taxon>Plutellidae</taxon>
        <taxon>Plutella</taxon>
    </lineage>
</organism>
<gene>
    <name evidence="3" type="ORF">PLXY2_LOCUS3579</name>
</gene>
<name>A0A8S4DTQ4_PLUXY</name>
<evidence type="ECO:0000259" key="2">
    <source>
        <dbReference type="PROSITE" id="PS50905"/>
    </source>
</evidence>
<feature type="signal peptide" evidence="1">
    <location>
        <begin position="1"/>
        <end position="20"/>
    </location>
</feature>
<accession>A0A8S4DTQ4</accession>
<dbReference type="PROSITE" id="PS50905">
    <property type="entry name" value="FERRITIN_LIKE"/>
    <property type="match status" value="1"/>
</dbReference>
<evidence type="ECO:0000313" key="3">
    <source>
        <dbReference type="EMBL" id="CAG9106263.1"/>
    </source>
</evidence>
<protein>
    <submittedName>
        <fullName evidence="3">(diamondback moth) hypothetical protein</fullName>
    </submittedName>
</protein>
<comment type="caution">
    <text evidence="3">The sequence shown here is derived from an EMBL/GenBank/DDBJ whole genome shotgun (WGS) entry which is preliminary data.</text>
</comment>
<dbReference type="InterPro" id="IPR009040">
    <property type="entry name" value="Ferritin-like_diiron"/>
</dbReference>
<dbReference type="Gene3D" id="1.20.1260.10">
    <property type="match status" value="1"/>
</dbReference>
<dbReference type="InterPro" id="IPR009078">
    <property type="entry name" value="Ferritin-like_SF"/>
</dbReference>
<evidence type="ECO:0000256" key="1">
    <source>
        <dbReference type="SAM" id="SignalP"/>
    </source>
</evidence>
<proteinExistence type="predicted"/>
<keyword evidence="1" id="KW-0732">Signal</keyword>
<dbReference type="SUPFAM" id="SSF47240">
    <property type="entry name" value="Ferritin-like"/>
    <property type="match status" value="1"/>
</dbReference>
<dbReference type="InterPro" id="IPR012347">
    <property type="entry name" value="Ferritin-like"/>
</dbReference>
<dbReference type="EMBL" id="CAJHNJ030000009">
    <property type="protein sequence ID" value="CAG9106263.1"/>
    <property type="molecule type" value="Genomic_DNA"/>
</dbReference>
<reference evidence="3" key="1">
    <citation type="submission" date="2020-11" db="EMBL/GenBank/DDBJ databases">
        <authorList>
            <person name="Whiteford S."/>
        </authorList>
    </citation>
    <scope>NUCLEOTIDE SEQUENCE</scope>
</reference>
<dbReference type="Proteomes" id="UP000653454">
    <property type="component" value="Unassembled WGS sequence"/>
</dbReference>
<keyword evidence="4" id="KW-1185">Reference proteome</keyword>
<feature type="domain" description="Ferritin-like diiron" evidence="2">
    <location>
        <begin position="35"/>
        <end position="72"/>
    </location>
</feature>